<dbReference type="SUPFAM" id="SSF53335">
    <property type="entry name" value="S-adenosyl-L-methionine-dependent methyltransferases"/>
    <property type="match status" value="1"/>
</dbReference>
<dbReference type="Gene3D" id="3.40.50.150">
    <property type="entry name" value="Vaccinia Virus protein VP39"/>
    <property type="match status" value="1"/>
</dbReference>
<evidence type="ECO:0000313" key="2">
    <source>
        <dbReference type="EMBL" id="MBB5034221.1"/>
    </source>
</evidence>
<proteinExistence type="predicted"/>
<keyword evidence="3" id="KW-1185">Reference proteome</keyword>
<dbReference type="GO" id="GO:0010420">
    <property type="term" value="F:polyprenyldihydroxybenzoate methyltransferase activity"/>
    <property type="evidence" value="ECO:0007669"/>
    <property type="project" value="TreeGrafter"/>
</dbReference>
<name>A0A7W8DLU9_9BACT</name>
<evidence type="ECO:0000259" key="1">
    <source>
        <dbReference type="Pfam" id="PF13649"/>
    </source>
</evidence>
<dbReference type="Pfam" id="PF13649">
    <property type="entry name" value="Methyltransf_25"/>
    <property type="match status" value="1"/>
</dbReference>
<dbReference type="GO" id="GO:0032259">
    <property type="term" value="P:methylation"/>
    <property type="evidence" value="ECO:0007669"/>
    <property type="project" value="UniProtKB-KW"/>
</dbReference>
<dbReference type="Gene3D" id="2.20.25.110">
    <property type="entry name" value="S-adenosyl-L-methionine-dependent methyltransferases"/>
    <property type="match status" value="1"/>
</dbReference>
<gene>
    <name evidence="2" type="ORF">HNQ65_003815</name>
</gene>
<organism evidence="2 3">
    <name type="scientific">Prosthecobacter vanneervenii</name>
    <dbReference type="NCBI Taxonomy" id="48466"/>
    <lineage>
        <taxon>Bacteria</taxon>
        <taxon>Pseudomonadati</taxon>
        <taxon>Verrucomicrobiota</taxon>
        <taxon>Verrucomicrobiia</taxon>
        <taxon>Verrucomicrobiales</taxon>
        <taxon>Verrucomicrobiaceae</taxon>
        <taxon>Prosthecobacter</taxon>
    </lineage>
</organism>
<dbReference type="InterPro" id="IPR029063">
    <property type="entry name" value="SAM-dependent_MTases_sf"/>
</dbReference>
<feature type="domain" description="Methyltransferase" evidence="1">
    <location>
        <begin position="47"/>
        <end position="145"/>
    </location>
</feature>
<reference evidence="2 3" key="1">
    <citation type="submission" date="2020-08" db="EMBL/GenBank/DDBJ databases">
        <title>Genomic Encyclopedia of Type Strains, Phase IV (KMG-IV): sequencing the most valuable type-strain genomes for metagenomic binning, comparative biology and taxonomic classification.</title>
        <authorList>
            <person name="Goeker M."/>
        </authorList>
    </citation>
    <scope>NUCLEOTIDE SEQUENCE [LARGE SCALE GENOMIC DNA]</scope>
    <source>
        <strain evidence="2 3">DSM 12252</strain>
    </source>
</reference>
<comment type="caution">
    <text evidence="2">The sequence shown here is derived from an EMBL/GenBank/DDBJ whole genome shotgun (WGS) entry which is preliminary data.</text>
</comment>
<dbReference type="InterPro" id="IPR041698">
    <property type="entry name" value="Methyltransf_25"/>
</dbReference>
<sequence length="264" mass="30447">MATELRDWYDTPLYYDIVFDDGTVKEADFLEGAMARYARPGKGRRLLEPACGSGRLALELAQRGWEVCGFDGNAHMTAFARQRLEGAGLQARLWEDWMQSFTLPKGVKGGFDLAHCLVSTFKYLHTEKDAAECLRRVAAALRPGGLFCLGLHLTDYDRGGSEHERWVARRGRIEVVCNTHTWPADRRTRLEKLRTRLKITDSGRTHTQETRWEFRTYNAAQLRALLRKVPELELMECYDFTCDLQEPRRLDDSYADVLLVLLRR</sequence>
<protein>
    <submittedName>
        <fullName evidence="2">SAM-dependent methyltransferase</fullName>
    </submittedName>
</protein>
<dbReference type="Proteomes" id="UP000590740">
    <property type="component" value="Unassembled WGS sequence"/>
</dbReference>
<dbReference type="RefSeq" id="WP_184341820.1">
    <property type="nucleotide sequence ID" value="NZ_JACHIG010000009.1"/>
</dbReference>
<dbReference type="AlphaFoldDB" id="A0A7W8DLU9"/>
<dbReference type="CDD" id="cd02440">
    <property type="entry name" value="AdoMet_MTases"/>
    <property type="match status" value="1"/>
</dbReference>
<keyword evidence="2" id="KW-0808">Transferase</keyword>
<dbReference type="PANTHER" id="PTHR43464:SF23">
    <property type="entry name" value="JUVENILE HORMONE ACID O-METHYLTRANSFERASE"/>
    <property type="match status" value="1"/>
</dbReference>
<accession>A0A7W8DLU9</accession>
<dbReference type="EMBL" id="JACHIG010000009">
    <property type="protein sequence ID" value="MBB5034221.1"/>
    <property type="molecule type" value="Genomic_DNA"/>
</dbReference>
<dbReference type="PANTHER" id="PTHR43464">
    <property type="entry name" value="METHYLTRANSFERASE"/>
    <property type="match status" value="1"/>
</dbReference>
<keyword evidence="2" id="KW-0489">Methyltransferase</keyword>
<evidence type="ECO:0000313" key="3">
    <source>
        <dbReference type="Proteomes" id="UP000590740"/>
    </source>
</evidence>